<evidence type="ECO:0000256" key="3">
    <source>
        <dbReference type="ARBA" id="ARBA00023163"/>
    </source>
</evidence>
<evidence type="ECO:0000256" key="4">
    <source>
        <dbReference type="SAM" id="MobiDB-lite"/>
    </source>
</evidence>
<evidence type="ECO:0000259" key="5">
    <source>
        <dbReference type="PROSITE" id="PS50949"/>
    </source>
</evidence>
<reference evidence="6" key="1">
    <citation type="journal article" date="2014" name="Int. J. Syst. Evol. Microbiol.">
        <title>Complete genome sequence of Corynebacterium casei LMG S-19264T (=DSM 44701T), isolated from a smear-ripened cheese.</title>
        <authorList>
            <consortium name="US DOE Joint Genome Institute (JGI-PGF)"/>
            <person name="Walter F."/>
            <person name="Albersmeier A."/>
            <person name="Kalinowski J."/>
            <person name="Ruckert C."/>
        </authorList>
    </citation>
    <scope>NUCLEOTIDE SEQUENCE</scope>
    <source>
        <strain evidence="6">JCM 5069</strain>
    </source>
</reference>
<gene>
    <name evidence="6" type="ORF">GCM10018793_17850</name>
</gene>
<dbReference type="InterPro" id="IPR036388">
    <property type="entry name" value="WH-like_DNA-bd_sf"/>
</dbReference>
<dbReference type="AlphaFoldDB" id="A0A919G0C3"/>
<dbReference type="SMART" id="SM00345">
    <property type="entry name" value="HTH_GNTR"/>
    <property type="match status" value="1"/>
</dbReference>
<dbReference type="PANTHER" id="PTHR43537">
    <property type="entry name" value="TRANSCRIPTIONAL REGULATOR, GNTR FAMILY"/>
    <property type="match status" value="1"/>
</dbReference>
<dbReference type="Gene3D" id="1.20.120.530">
    <property type="entry name" value="GntR ligand-binding domain-like"/>
    <property type="match status" value="1"/>
</dbReference>
<dbReference type="PANTHER" id="PTHR43537:SF24">
    <property type="entry name" value="GLUCONATE OPERON TRANSCRIPTIONAL REPRESSOR"/>
    <property type="match status" value="1"/>
</dbReference>
<feature type="region of interest" description="Disordered" evidence="4">
    <location>
        <begin position="223"/>
        <end position="245"/>
    </location>
</feature>
<dbReference type="SMART" id="SM00895">
    <property type="entry name" value="FCD"/>
    <property type="match status" value="1"/>
</dbReference>
<dbReference type="InterPro" id="IPR008920">
    <property type="entry name" value="TF_FadR/GntR_C"/>
</dbReference>
<protein>
    <recommendedName>
        <fullName evidence="5">HTH gntR-type domain-containing protein</fullName>
    </recommendedName>
</protein>
<dbReference type="GO" id="GO:0003700">
    <property type="term" value="F:DNA-binding transcription factor activity"/>
    <property type="evidence" value="ECO:0007669"/>
    <property type="project" value="InterPro"/>
</dbReference>
<evidence type="ECO:0000256" key="1">
    <source>
        <dbReference type="ARBA" id="ARBA00023015"/>
    </source>
</evidence>
<name>A0A919G0C3_9ACTN</name>
<dbReference type="Pfam" id="PF00392">
    <property type="entry name" value="GntR"/>
    <property type="match status" value="1"/>
</dbReference>
<organism evidence="6 7">
    <name type="scientific">Streptomyces sulfonofaciens</name>
    <dbReference type="NCBI Taxonomy" id="68272"/>
    <lineage>
        <taxon>Bacteria</taxon>
        <taxon>Bacillati</taxon>
        <taxon>Actinomycetota</taxon>
        <taxon>Actinomycetes</taxon>
        <taxon>Kitasatosporales</taxon>
        <taxon>Streptomycetaceae</taxon>
        <taxon>Streptomyces</taxon>
    </lineage>
</organism>
<dbReference type="EMBL" id="BNCD01000004">
    <property type="protein sequence ID" value="GHH75169.1"/>
    <property type="molecule type" value="Genomic_DNA"/>
</dbReference>
<sequence>MSTRFDQAEPPVDLVDRIRQAIAHGELLPGRRLVENDLAAMFDVSRGAVRSALVVLDSDGLVTRSPHRGARVRPISLTEAVEITELRAVVEGLCAARAAQRATPDERAQLRRLDRRMRLAAAAGDTAGYSSLSQAVHQAIREIAAQATAVDVLDRLRYRSVRYQFGVARLPGRPEQGAREHGAVVRAVVAGRAEEAEHEMRAHLESVVAALYDLGAQDVVHGTPQSAARDGVPGGSERAVPAHPS</sequence>
<keyword evidence="2" id="KW-0238">DNA-binding</keyword>
<dbReference type="RefSeq" id="WP_189930390.1">
    <property type="nucleotide sequence ID" value="NZ_BNCD01000004.1"/>
</dbReference>
<evidence type="ECO:0000313" key="6">
    <source>
        <dbReference type="EMBL" id="GHH75169.1"/>
    </source>
</evidence>
<dbReference type="InterPro" id="IPR036390">
    <property type="entry name" value="WH_DNA-bd_sf"/>
</dbReference>
<dbReference type="Proteomes" id="UP000603708">
    <property type="component" value="Unassembled WGS sequence"/>
</dbReference>
<dbReference type="SUPFAM" id="SSF48008">
    <property type="entry name" value="GntR ligand-binding domain-like"/>
    <property type="match status" value="1"/>
</dbReference>
<feature type="domain" description="HTH gntR-type" evidence="5">
    <location>
        <begin position="8"/>
        <end position="75"/>
    </location>
</feature>
<dbReference type="SUPFAM" id="SSF46785">
    <property type="entry name" value="Winged helix' DNA-binding domain"/>
    <property type="match status" value="1"/>
</dbReference>
<dbReference type="PROSITE" id="PS50949">
    <property type="entry name" value="HTH_GNTR"/>
    <property type="match status" value="1"/>
</dbReference>
<comment type="caution">
    <text evidence="6">The sequence shown here is derived from an EMBL/GenBank/DDBJ whole genome shotgun (WGS) entry which is preliminary data.</text>
</comment>
<dbReference type="Gene3D" id="1.10.10.10">
    <property type="entry name" value="Winged helix-like DNA-binding domain superfamily/Winged helix DNA-binding domain"/>
    <property type="match status" value="1"/>
</dbReference>
<accession>A0A919G0C3</accession>
<keyword evidence="7" id="KW-1185">Reference proteome</keyword>
<keyword evidence="3" id="KW-0804">Transcription</keyword>
<evidence type="ECO:0000313" key="7">
    <source>
        <dbReference type="Proteomes" id="UP000603708"/>
    </source>
</evidence>
<reference evidence="6" key="2">
    <citation type="submission" date="2020-09" db="EMBL/GenBank/DDBJ databases">
        <authorList>
            <person name="Sun Q."/>
            <person name="Ohkuma M."/>
        </authorList>
    </citation>
    <scope>NUCLEOTIDE SEQUENCE</scope>
    <source>
        <strain evidence="6">JCM 5069</strain>
    </source>
</reference>
<dbReference type="CDD" id="cd07377">
    <property type="entry name" value="WHTH_GntR"/>
    <property type="match status" value="1"/>
</dbReference>
<dbReference type="GO" id="GO:0003677">
    <property type="term" value="F:DNA binding"/>
    <property type="evidence" value="ECO:0007669"/>
    <property type="project" value="UniProtKB-KW"/>
</dbReference>
<keyword evidence="1" id="KW-0805">Transcription regulation</keyword>
<proteinExistence type="predicted"/>
<dbReference type="InterPro" id="IPR000524">
    <property type="entry name" value="Tscrpt_reg_HTH_GntR"/>
</dbReference>
<dbReference type="InterPro" id="IPR011711">
    <property type="entry name" value="GntR_C"/>
</dbReference>
<evidence type="ECO:0000256" key="2">
    <source>
        <dbReference type="ARBA" id="ARBA00023125"/>
    </source>
</evidence>
<dbReference type="Pfam" id="PF07729">
    <property type="entry name" value="FCD"/>
    <property type="match status" value="1"/>
</dbReference>